<organism evidence="6 7">
    <name type="scientific">Favolaschia claudopus</name>
    <dbReference type="NCBI Taxonomy" id="2862362"/>
    <lineage>
        <taxon>Eukaryota</taxon>
        <taxon>Fungi</taxon>
        <taxon>Dikarya</taxon>
        <taxon>Basidiomycota</taxon>
        <taxon>Agaricomycotina</taxon>
        <taxon>Agaricomycetes</taxon>
        <taxon>Agaricomycetidae</taxon>
        <taxon>Agaricales</taxon>
        <taxon>Marasmiineae</taxon>
        <taxon>Mycenaceae</taxon>
        <taxon>Favolaschia</taxon>
    </lineage>
</organism>
<keyword evidence="3" id="KW-0862">Zinc</keyword>
<sequence length="560" mass="64047">MHLALELENIEKLPPDLLKLATALIAPDPSPRDVSLFTGLATEQRFNNSETLLALLPVFYRLLDPARIPKPEELDSLTKDVLRNITLAHSALWGLFTFRAPPECGTDLWPHIWPWVHFYFTYEDFLSGVIDLNPSNTFYSGFMLLCADLVKDPESKAVMFTTPRIPVLAVRAWTTFTKPEDCSAHDGRIFRMIHDFIHQSKSALSLDELMDGTSGGFPELARLVMLACDLFLFPTTKDPALHMKNVAVFNDALKIVLYIDWNKISRPPSSRLCDALTSLGFVKSLIIIGRELCAHAHNEIRLAEFLGIIVRNCLYLVEPLCQGVYGPRVLRTAIQHGLLHIIVAGATWPAYIEEDTAEVVHDIISHLLIPCTVFYYLLPELDKAHKEVQNFVHLTVWSNSELAEAWGNFSKALQARLHYRDRYRSVTRVKGRECCANIECGSTEGRRFWWCSGCHSVSYCSKACQSIHWRLSHRAYCSRAYMFRRSNIPILTNREYGFLHFIRYHDGHKMKREIYRQQVLSFANNPNTALRAVLLNYKEFPVTVELFDVPKRAQHSPSVN</sequence>
<comment type="caution">
    <text evidence="6">The sequence shown here is derived from an EMBL/GenBank/DDBJ whole genome shotgun (WGS) entry which is preliminary data.</text>
</comment>
<evidence type="ECO:0000259" key="5">
    <source>
        <dbReference type="PROSITE" id="PS50865"/>
    </source>
</evidence>
<dbReference type="InterPro" id="IPR002893">
    <property type="entry name" value="Znf_MYND"/>
</dbReference>
<keyword evidence="7" id="KW-1185">Reference proteome</keyword>
<evidence type="ECO:0000256" key="2">
    <source>
        <dbReference type="ARBA" id="ARBA00022771"/>
    </source>
</evidence>
<evidence type="ECO:0000313" key="7">
    <source>
        <dbReference type="Proteomes" id="UP001362999"/>
    </source>
</evidence>
<dbReference type="AlphaFoldDB" id="A0AAW0CF11"/>
<evidence type="ECO:0000256" key="3">
    <source>
        <dbReference type="ARBA" id="ARBA00022833"/>
    </source>
</evidence>
<reference evidence="6 7" key="1">
    <citation type="journal article" date="2024" name="J Genomics">
        <title>Draft genome sequencing and assembly of Favolaschia claudopus CIRM-BRFM 2984 isolated from oak limbs.</title>
        <authorList>
            <person name="Navarro D."/>
            <person name="Drula E."/>
            <person name="Chaduli D."/>
            <person name="Cazenave R."/>
            <person name="Ahrendt S."/>
            <person name="Wang J."/>
            <person name="Lipzen A."/>
            <person name="Daum C."/>
            <person name="Barry K."/>
            <person name="Grigoriev I.V."/>
            <person name="Favel A."/>
            <person name="Rosso M.N."/>
            <person name="Martin F."/>
        </authorList>
    </citation>
    <scope>NUCLEOTIDE SEQUENCE [LARGE SCALE GENOMIC DNA]</scope>
    <source>
        <strain evidence="6 7">CIRM-BRFM 2984</strain>
    </source>
</reference>
<dbReference type="Pfam" id="PF01753">
    <property type="entry name" value="zf-MYND"/>
    <property type="match status" value="1"/>
</dbReference>
<evidence type="ECO:0000313" key="6">
    <source>
        <dbReference type="EMBL" id="KAK7036255.1"/>
    </source>
</evidence>
<dbReference type="PROSITE" id="PS50865">
    <property type="entry name" value="ZF_MYND_2"/>
    <property type="match status" value="1"/>
</dbReference>
<keyword evidence="2 4" id="KW-0863">Zinc-finger</keyword>
<keyword evidence="1" id="KW-0479">Metal-binding</keyword>
<dbReference type="EMBL" id="JAWWNJ010000019">
    <property type="protein sequence ID" value="KAK7036255.1"/>
    <property type="molecule type" value="Genomic_DNA"/>
</dbReference>
<feature type="domain" description="MYND-type" evidence="5">
    <location>
        <begin position="437"/>
        <end position="477"/>
    </location>
</feature>
<evidence type="ECO:0000256" key="1">
    <source>
        <dbReference type="ARBA" id="ARBA00022723"/>
    </source>
</evidence>
<proteinExistence type="predicted"/>
<dbReference type="GO" id="GO:0008270">
    <property type="term" value="F:zinc ion binding"/>
    <property type="evidence" value="ECO:0007669"/>
    <property type="project" value="UniProtKB-KW"/>
</dbReference>
<dbReference type="Proteomes" id="UP001362999">
    <property type="component" value="Unassembled WGS sequence"/>
</dbReference>
<accession>A0AAW0CF11</accession>
<name>A0AAW0CF11_9AGAR</name>
<dbReference type="Gene3D" id="6.10.140.2220">
    <property type="match status" value="1"/>
</dbReference>
<evidence type="ECO:0000256" key="4">
    <source>
        <dbReference type="PROSITE-ProRule" id="PRU00134"/>
    </source>
</evidence>
<gene>
    <name evidence="6" type="ORF">R3P38DRAFT_619227</name>
</gene>
<dbReference type="SUPFAM" id="SSF144232">
    <property type="entry name" value="HIT/MYND zinc finger-like"/>
    <property type="match status" value="1"/>
</dbReference>
<protein>
    <recommendedName>
        <fullName evidence="5">MYND-type domain-containing protein</fullName>
    </recommendedName>
</protein>